<dbReference type="EMBL" id="CAJHNJ030000570">
    <property type="protein sequence ID" value="CAG9138318.1"/>
    <property type="molecule type" value="Genomic_DNA"/>
</dbReference>
<feature type="non-terminal residue" evidence="7">
    <location>
        <position position="1"/>
    </location>
</feature>
<dbReference type="InterPro" id="IPR013057">
    <property type="entry name" value="AA_transpt_TM"/>
</dbReference>
<comment type="subcellular location">
    <subcellularLocation>
        <location evidence="1">Membrane</location>
        <topology evidence="1">Multi-pass membrane protein</topology>
    </subcellularLocation>
</comment>
<feature type="transmembrane region" description="Helical" evidence="5">
    <location>
        <begin position="100"/>
        <end position="119"/>
    </location>
</feature>
<feature type="transmembrane region" description="Helical" evidence="5">
    <location>
        <begin position="39"/>
        <end position="59"/>
    </location>
</feature>
<dbReference type="Proteomes" id="UP000653454">
    <property type="component" value="Unassembled WGS sequence"/>
</dbReference>
<comment type="caution">
    <text evidence="7">The sequence shown here is derived from an EMBL/GenBank/DDBJ whole genome shotgun (WGS) entry which is preliminary data.</text>
</comment>
<gene>
    <name evidence="7" type="ORF">PLXY2_LOCUS16571</name>
</gene>
<keyword evidence="4 5" id="KW-0472">Membrane</keyword>
<evidence type="ECO:0000259" key="6">
    <source>
        <dbReference type="Pfam" id="PF01490"/>
    </source>
</evidence>
<dbReference type="Pfam" id="PF01490">
    <property type="entry name" value="Aa_trans"/>
    <property type="match status" value="1"/>
</dbReference>
<feature type="transmembrane region" description="Helical" evidence="5">
    <location>
        <begin position="6"/>
        <end position="27"/>
    </location>
</feature>
<dbReference type="PANTHER" id="PTHR22950">
    <property type="entry name" value="AMINO ACID TRANSPORTER"/>
    <property type="match status" value="1"/>
</dbReference>
<name>A0A8S4GHE1_PLUXY</name>
<evidence type="ECO:0000256" key="3">
    <source>
        <dbReference type="ARBA" id="ARBA00022989"/>
    </source>
</evidence>
<keyword evidence="8" id="KW-1185">Reference proteome</keyword>
<evidence type="ECO:0000256" key="2">
    <source>
        <dbReference type="ARBA" id="ARBA00022692"/>
    </source>
</evidence>
<dbReference type="GO" id="GO:0015179">
    <property type="term" value="F:L-amino acid transmembrane transporter activity"/>
    <property type="evidence" value="ECO:0007669"/>
    <property type="project" value="TreeGrafter"/>
</dbReference>
<organism evidence="7 8">
    <name type="scientific">Plutella xylostella</name>
    <name type="common">Diamondback moth</name>
    <name type="synonym">Plutella maculipennis</name>
    <dbReference type="NCBI Taxonomy" id="51655"/>
    <lineage>
        <taxon>Eukaryota</taxon>
        <taxon>Metazoa</taxon>
        <taxon>Ecdysozoa</taxon>
        <taxon>Arthropoda</taxon>
        <taxon>Hexapoda</taxon>
        <taxon>Insecta</taxon>
        <taxon>Pterygota</taxon>
        <taxon>Neoptera</taxon>
        <taxon>Endopterygota</taxon>
        <taxon>Lepidoptera</taxon>
        <taxon>Glossata</taxon>
        <taxon>Ditrysia</taxon>
        <taxon>Yponomeutoidea</taxon>
        <taxon>Plutellidae</taxon>
        <taxon>Plutella</taxon>
    </lineage>
</organism>
<evidence type="ECO:0000256" key="5">
    <source>
        <dbReference type="SAM" id="Phobius"/>
    </source>
</evidence>
<evidence type="ECO:0000313" key="7">
    <source>
        <dbReference type="EMBL" id="CAG9138318.1"/>
    </source>
</evidence>
<evidence type="ECO:0000313" key="8">
    <source>
        <dbReference type="Proteomes" id="UP000653454"/>
    </source>
</evidence>
<feature type="domain" description="Amino acid transporter transmembrane" evidence="6">
    <location>
        <begin position="1"/>
        <end position="123"/>
    </location>
</feature>
<dbReference type="AlphaFoldDB" id="A0A8S4GHE1"/>
<accession>A0A8S4GHE1</accession>
<proteinExistence type="predicted"/>
<dbReference type="GO" id="GO:0005774">
    <property type="term" value="C:vacuolar membrane"/>
    <property type="evidence" value="ECO:0007669"/>
    <property type="project" value="TreeGrafter"/>
</dbReference>
<feature type="transmembrane region" description="Helical" evidence="5">
    <location>
        <begin position="65"/>
        <end position="88"/>
    </location>
</feature>
<evidence type="ECO:0000256" key="1">
    <source>
        <dbReference type="ARBA" id="ARBA00004141"/>
    </source>
</evidence>
<protein>
    <submittedName>
        <fullName evidence="7">(diamondback moth) hypothetical protein</fullName>
    </submittedName>
</protein>
<sequence length="136" mass="15062">IVKIAIAVAVYCTYGLQFFVCVEIAWNTIKDKFTKRPNLADYIMRTLMVTACVLLAVAVPTIGPFMGVIGAFCFSILGLIAPAFIEIVTYWNIGFGRFNFLVWKNILVTIFGLFALVFGTKDAIASIIQVYSSTKE</sequence>
<keyword evidence="2 5" id="KW-0812">Transmembrane</keyword>
<dbReference type="PANTHER" id="PTHR22950:SF154">
    <property type="entry name" value="PROTON-COUPLED AMINO ACID TRANSPORTER-LIKE PROTEIN PATHETIC"/>
    <property type="match status" value="1"/>
</dbReference>
<evidence type="ECO:0000256" key="4">
    <source>
        <dbReference type="ARBA" id="ARBA00023136"/>
    </source>
</evidence>
<keyword evidence="3 5" id="KW-1133">Transmembrane helix</keyword>
<reference evidence="7" key="1">
    <citation type="submission" date="2020-11" db="EMBL/GenBank/DDBJ databases">
        <authorList>
            <person name="Whiteford S."/>
        </authorList>
    </citation>
    <scope>NUCLEOTIDE SEQUENCE</scope>
</reference>